<gene>
    <name evidence="2" type="ORF">P7K49_001459</name>
</gene>
<feature type="non-terminal residue" evidence="2">
    <location>
        <position position="78"/>
    </location>
</feature>
<evidence type="ECO:0000313" key="2">
    <source>
        <dbReference type="EMBL" id="KAK2120073.1"/>
    </source>
</evidence>
<dbReference type="EMBL" id="JASSZA010000001">
    <property type="protein sequence ID" value="KAK2120073.1"/>
    <property type="molecule type" value="Genomic_DNA"/>
</dbReference>
<reference evidence="2 3" key="1">
    <citation type="submission" date="2023-05" db="EMBL/GenBank/DDBJ databases">
        <title>B98-5 Cell Line De Novo Hybrid Assembly: An Optical Mapping Approach.</title>
        <authorList>
            <person name="Kananen K."/>
            <person name="Auerbach J.A."/>
            <person name="Kautto E."/>
            <person name="Blachly J.S."/>
        </authorList>
    </citation>
    <scope>NUCLEOTIDE SEQUENCE [LARGE SCALE GENOMIC DNA]</scope>
    <source>
        <strain evidence="2">B95-8</strain>
        <tissue evidence="2">Cell line</tissue>
    </source>
</reference>
<organism evidence="2 3">
    <name type="scientific">Saguinus oedipus</name>
    <name type="common">Cotton-top tamarin</name>
    <name type="synonym">Oedipomidas oedipus</name>
    <dbReference type="NCBI Taxonomy" id="9490"/>
    <lineage>
        <taxon>Eukaryota</taxon>
        <taxon>Metazoa</taxon>
        <taxon>Chordata</taxon>
        <taxon>Craniata</taxon>
        <taxon>Vertebrata</taxon>
        <taxon>Euteleostomi</taxon>
        <taxon>Mammalia</taxon>
        <taxon>Eutheria</taxon>
        <taxon>Euarchontoglires</taxon>
        <taxon>Primates</taxon>
        <taxon>Haplorrhini</taxon>
        <taxon>Platyrrhini</taxon>
        <taxon>Cebidae</taxon>
        <taxon>Callitrichinae</taxon>
        <taxon>Saguinus</taxon>
    </lineage>
</organism>
<name>A0ABQ9WEI6_SAGOE</name>
<feature type="region of interest" description="Disordered" evidence="1">
    <location>
        <begin position="31"/>
        <end position="78"/>
    </location>
</feature>
<keyword evidence="3" id="KW-1185">Reference proteome</keyword>
<protein>
    <submittedName>
        <fullName evidence="2">Uncharacterized protein</fullName>
    </submittedName>
</protein>
<feature type="non-terminal residue" evidence="2">
    <location>
        <position position="1"/>
    </location>
</feature>
<sequence length="78" mass="7607">EATLPGFVLSSAQPSTAFICTSTPTSKAWDTCAAGSGQEPAPDPAAPQPGCSNIPSGPAAGAALTSRSGASSRAPYWA</sequence>
<proteinExistence type="predicted"/>
<comment type="caution">
    <text evidence="2">The sequence shown here is derived from an EMBL/GenBank/DDBJ whole genome shotgun (WGS) entry which is preliminary data.</text>
</comment>
<accession>A0ABQ9WEI6</accession>
<evidence type="ECO:0000256" key="1">
    <source>
        <dbReference type="SAM" id="MobiDB-lite"/>
    </source>
</evidence>
<evidence type="ECO:0000313" key="3">
    <source>
        <dbReference type="Proteomes" id="UP001266305"/>
    </source>
</evidence>
<dbReference type="Proteomes" id="UP001266305">
    <property type="component" value="Unassembled WGS sequence"/>
</dbReference>